<keyword evidence="4 5" id="KW-0131">Cell cycle</keyword>
<dbReference type="GO" id="GO:0005737">
    <property type="term" value="C:cytoplasm"/>
    <property type="evidence" value="ECO:0007669"/>
    <property type="project" value="UniProtKB-SubCell"/>
</dbReference>
<dbReference type="HAMAP" id="MF_01092">
    <property type="entry name" value="ZapD"/>
    <property type="match status" value="1"/>
</dbReference>
<evidence type="ECO:0000256" key="5">
    <source>
        <dbReference type="HAMAP-Rule" id="MF_01092"/>
    </source>
</evidence>
<protein>
    <recommendedName>
        <fullName evidence="5">Cell division protein ZapD</fullName>
    </recommendedName>
    <alternativeName>
        <fullName evidence="5">Z ring-associated protein D</fullName>
    </alternativeName>
</protein>
<proteinExistence type="inferred from homology"/>
<dbReference type="InterPro" id="IPR027462">
    <property type="entry name" value="ZapD_C"/>
</dbReference>
<keyword evidence="2 5" id="KW-0132">Cell division</keyword>
<keyword evidence="3 5" id="KW-0717">Septation</keyword>
<accession>A0A7V8JR67</accession>
<keyword evidence="1 5" id="KW-0963">Cytoplasm</keyword>
<dbReference type="GO" id="GO:0000917">
    <property type="term" value="P:division septum assembly"/>
    <property type="evidence" value="ECO:0007669"/>
    <property type="project" value="UniProtKB-KW"/>
</dbReference>
<dbReference type="EMBL" id="WNDQ01000012">
    <property type="protein sequence ID" value="KAF1022366.1"/>
    <property type="molecule type" value="Genomic_DNA"/>
</dbReference>
<dbReference type="Pfam" id="PF07072">
    <property type="entry name" value="ZapD"/>
    <property type="match status" value="1"/>
</dbReference>
<comment type="function">
    <text evidence="5">Cell division factor that enhances FtsZ-ring assembly. Directly interacts with FtsZ and promotes bundling of FtsZ protofilaments, with a reduction in FtsZ GTPase activity.</text>
</comment>
<comment type="subcellular location">
    <subcellularLocation>
        <location evidence="5">Cytoplasm</location>
    </subcellularLocation>
    <text evidence="5">Localizes to mid-cell in an FtsZ-dependent manner.</text>
</comment>
<dbReference type="NCBIfam" id="NF003656">
    <property type="entry name" value="PRK05287.1-4"/>
    <property type="match status" value="1"/>
</dbReference>
<dbReference type="InterPro" id="IPR036268">
    <property type="entry name" value="ZapD_sf"/>
</dbReference>
<dbReference type="Proteomes" id="UP000461670">
    <property type="component" value="Unassembled WGS sequence"/>
</dbReference>
<evidence type="ECO:0000256" key="1">
    <source>
        <dbReference type="ARBA" id="ARBA00022490"/>
    </source>
</evidence>
<gene>
    <name evidence="5 6" type="primary">zapD</name>
    <name evidence="6" type="ORF">GAK30_01150</name>
</gene>
<dbReference type="GO" id="GO:0043093">
    <property type="term" value="P:FtsZ-dependent cytokinesis"/>
    <property type="evidence" value="ECO:0007669"/>
    <property type="project" value="UniProtKB-UniRule"/>
</dbReference>
<dbReference type="GO" id="GO:0032153">
    <property type="term" value="C:cell division site"/>
    <property type="evidence" value="ECO:0007669"/>
    <property type="project" value="TreeGrafter"/>
</dbReference>
<reference evidence="7" key="1">
    <citation type="journal article" date="2020" name="MBio">
        <title>Horizontal gene transfer to a defensive symbiont with a reduced genome amongst a multipartite beetle microbiome.</title>
        <authorList>
            <person name="Waterworth S.C."/>
            <person name="Florez L.V."/>
            <person name="Rees E.R."/>
            <person name="Hertweck C."/>
            <person name="Kaltenpoth M."/>
            <person name="Kwan J.C."/>
        </authorList>
    </citation>
    <scope>NUCLEOTIDE SEQUENCE [LARGE SCALE GENOMIC DNA]</scope>
</reference>
<comment type="similarity">
    <text evidence="5">Belongs to the ZapD family.</text>
</comment>
<sequence>MLYEFPFNERIRTYLRLEHLLRRLSVLVPREQPIDHHYALATMFEIIEVSARSDLKTDLLKDLERHKQILNGYRDNPHIAQSVLDGIIAQLDACFASLHEQHSKAGQELIEHEWLSSLRSRFTMPGGTCEFDLPVYHAWQHLPPTRRIADLERWAQSFAPLAEPVYMLLRLLRDASGWQKVAAVGGVFQQNLPQGRTFQLLRLRIDPSRGLVPEMSGNRLLASVRFLEPGENGRLAQWPGDVNFEVALS</sequence>
<dbReference type="PANTHER" id="PTHR39455:SF1">
    <property type="entry name" value="CELL DIVISION PROTEIN ZAPD"/>
    <property type="match status" value="1"/>
</dbReference>
<evidence type="ECO:0000256" key="2">
    <source>
        <dbReference type="ARBA" id="ARBA00022618"/>
    </source>
</evidence>
<comment type="caution">
    <text evidence="6">The sequence shown here is derived from an EMBL/GenBank/DDBJ whole genome shotgun (WGS) entry which is preliminary data.</text>
</comment>
<dbReference type="PANTHER" id="PTHR39455">
    <property type="entry name" value="CELL DIVISION PROTEIN ZAPD"/>
    <property type="match status" value="1"/>
</dbReference>
<evidence type="ECO:0000313" key="7">
    <source>
        <dbReference type="Proteomes" id="UP000461670"/>
    </source>
</evidence>
<dbReference type="AlphaFoldDB" id="A0A7V8JR67"/>
<dbReference type="SUPFAM" id="SSF160950">
    <property type="entry name" value="YacF-like"/>
    <property type="match status" value="1"/>
</dbReference>
<dbReference type="InterPro" id="IPR009777">
    <property type="entry name" value="ZapD"/>
</dbReference>
<organism evidence="6 7">
    <name type="scientific">Paracidovorax wautersii</name>
    <dbReference type="NCBI Taxonomy" id="1177982"/>
    <lineage>
        <taxon>Bacteria</taxon>
        <taxon>Pseudomonadati</taxon>
        <taxon>Pseudomonadota</taxon>
        <taxon>Betaproteobacteria</taxon>
        <taxon>Burkholderiales</taxon>
        <taxon>Comamonadaceae</taxon>
        <taxon>Paracidovorax</taxon>
    </lineage>
</organism>
<dbReference type="Gene3D" id="2.60.440.10">
    <property type="entry name" value="YacF-like domains"/>
    <property type="match status" value="1"/>
</dbReference>
<evidence type="ECO:0000313" key="6">
    <source>
        <dbReference type="EMBL" id="KAF1022366.1"/>
    </source>
</evidence>
<dbReference type="Gene3D" id="1.10.3900.10">
    <property type="entry name" value="YacF-like"/>
    <property type="match status" value="1"/>
</dbReference>
<evidence type="ECO:0000256" key="3">
    <source>
        <dbReference type="ARBA" id="ARBA00023210"/>
    </source>
</evidence>
<name>A0A7V8JR67_9BURK</name>
<evidence type="ECO:0000256" key="4">
    <source>
        <dbReference type="ARBA" id="ARBA00023306"/>
    </source>
</evidence>
<comment type="subunit">
    <text evidence="5">Interacts with FtsZ.</text>
</comment>